<organism evidence="14 15">
    <name type="scientific">Cycloclasticus pugetii</name>
    <dbReference type="NCBI Taxonomy" id="34068"/>
    <lineage>
        <taxon>Bacteria</taxon>
        <taxon>Pseudomonadati</taxon>
        <taxon>Pseudomonadota</taxon>
        <taxon>Gammaproteobacteria</taxon>
        <taxon>Thiotrichales</taxon>
        <taxon>Piscirickettsiaceae</taxon>
        <taxon>Cycloclasticus</taxon>
    </lineage>
</organism>
<evidence type="ECO:0000313" key="15">
    <source>
        <dbReference type="Proteomes" id="UP000015462"/>
    </source>
</evidence>
<feature type="site" description="Transition state stabilizer" evidence="11">
    <location>
        <position position="207"/>
    </location>
</feature>
<evidence type="ECO:0000256" key="10">
    <source>
        <dbReference type="PIRSR" id="PIRSR639901-1"/>
    </source>
</evidence>
<evidence type="ECO:0000256" key="5">
    <source>
        <dbReference type="ARBA" id="ARBA00019077"/>
    </source>
</evidence>
<dbReference type="Proteomes" id="UP000015462">
    <property type="component" value="Unassembled WGS sequence"/>
</dbReference>
<dbReference type="PANTHER" id="PTHR42755:SF1">
    <property type="entry name" value="3-DEOXY-D-MANNO-OCTULOSONIC ACID TRANSFERASE, MITOCHONDRIAL-RELATED"/>
    <property type="match status" value="1"/>
</dbReference>
<dbReference type="GO" id="GO:0009245">
    <property type="term" value="P:lipid A biosynthetic process"/>
    <property type="evidence" value="ECO:0007669"/>
    <property type="project" value="TreeGrafter"/>
</dbReference>
<reference evidence="14 15" key="1">
    <citation type="journal article" date="2013" name="Genome Announc.">
        <title>Genome Sequence of the Pyrene- and Fluoranthene-Degrading Bacterium Cycloclasticus sp. Strain PY97M.</title>
        <authorList>
            <person name="Cui Z."/>
            <person name="Xu G."/>
            <person name="Li Q."/>
            <person name="Gao W."/>
            <person name="Zheng L."/>
        </authorList>
    </citation>
    <scope>NUCLEOTIDE SEQUENCE [LARGE SCALE GENOMIC DNA]</scope>
    <source>
        <strain evidence="14 15">PY97M</strain>
    </source>
</reference>
<dbReference type="AlphaFoldDB" id="A0AB33Z230"/>
<evidence type="ECO:0000256" key="1">
    <source>
        <dbReference type="ARBA" id="ARBA00004388"/>
    </source>
</evidence>
<evidence type="ECO:0000313" key="14">
    <source>
        <dbReference type="EMBL" id="EPD13248.1"/>
    </source>
</evidence>
<dbReference type="GO" id="GO:0005886">
    <property type="term" value="C:plasma membrane"/>
    <property type="evidence" value="ECO:0007669"/>
    <property type="project" value="UniProtKB-SubCell"/>
</dbReference>
<keyword evidence="12" id="KW-0448">Lipopolysaccharide biosynthesis</keyword>
<keyword evidence="7" id="KW-0812">Transmembrane</keyword>
<dbReference type="FunFam" id="3.40.50.11720:FF:000001">
    <property type="entry name" value="3-deoxy-D-manno-octulosonic acid transferase"/>
    <property type="match status" value="1"/>
</dbReference>
<comment type="function">
    <text evidence="12">Involved in lipopolysaccharide (LPS) biosynthesis. Catalyzes the transfer of 3-deoxy-D-manno-octulosonate (Kdo) residue(s) from CMP-Kdo to lipid IV(A), the tetraacyldisaccharide-1,4'-bisphosphate precursor of lipid A.</text>
</comment>
<protein>
    <recommendedName>
        <fullName evidence="5 12">3-deoxy-D-manno-octulosonic acid transferase</fullName>
        <shortName evidence="12">Kdo transferase</shortName>
        <ecNumber evidence="4 12">2.4.99.12</ecNumber>
    </recommendedName>
    <alternativeName>
        <fullName evidence="8 12">Lipid IV(A) 3-deoxy-D-manno-octulosonic acid transferase</fullName>
    </alternativeName>
</protein>
<dbReference type="InterPro" id="IPR038107">
    <property type="entry name" value="Glycos_transf_N_sf"/>
</dbReference>
<evidence type="ECO:0000256" key="8">
    <source>
        <dbReference type="ARBA" id="ARBA00031445"/>
    </source>
</evidence>
<dbReference type="GO" id="GO:0043842">
    <property type="term" value="F:Kdo transferase activity"/>
    <property type="evidence" value="ECO:0007669"/>
    <property type="project" value="UniProtKB-EC"/>
</dbReference>
<evidence type="ECO:0000256" key="4">
    <source>
        <dbReference type="ARBA" id="ARBA00012621"/>
    </source>
</evidence>
<comment type="similarity">
    <text evidence="3">Belongs to the glycosyltransferase group 1 family. Glycosyltransferase 30 subfamily.</text>
</comment>
<dbReference type="SUPFAM" id="SSF53756">
    <property type="entry name" value="UDP-Glycosyltransferase/glycogen phosphorylase"/>
    <property type="match status" value="1"/>
</dbReference>
<dbReference type="EC" id="2.4.99.12" evidence="4 12"/>
<dbReference type="PANTHER" id="PTHR42755">
    <property type="entry name" value="3-DEOXY-MANNO-OCTULOSONATE CYTIDYLYLTRANSFERASE"/>
    <property type="match status" value="1"/>
</dbReference>
<dbReference type="Gene3D" id="3.40.50.2000">
    <property type="entry name" value="Glycogen Phosphorylase B"/>
    <property type="match status" value="1"/>
</dbReference>
<keyword evidence="12" id="KW-1003">Cell membrane</keyword>
<name>A0AB33Z230_9GAMM</name>
<dbReference type="EMBL" id="ASHL01000004">
    <property type="protein sequence ID" value="EPD13248.1"/>
    <property type="molecule type" value="Genomic_DNA"/>
</dbReference>
<evidence type="ECO:0000256" key="11">
    <source>
        <dbReference type="PIRSR" id="PIRSR639901-2"/>
    </source>
</evidence>
<evidence type="ECO:0000256" key="3">
    <source>
        <dbReference type="ARBA" id="ARBA00006380"/>
    </source>
</evidence>
<dbReference type="RefSeq" id="WP_016390372.1">
    <property type="nucleotide sequence ID" value="NZ_KE646807.1"/>
</dbReference>
<dbReference type="InterPro" id="IPR039901">
    <property type="entry name" value="Kdotransferase"/>
</dbReference>
<comment type="catalytic activity">
    <reaction evidence="9 12">
        <text>lipid IVA (E. coli) + CMP-3-deoxy-beta-D-manno-octulosonate = alpha-Kdo-(2-&gt;6)-lipid IVA (E. coli) + CMP + H(+)</text>
        <dbReference type="Rhea" id="RHEA:28066"/>
        <dbReference type="ChEBI" id="CHEBI:15378"/>
        <dbReference type="ChEBI" id="CHEBI:58603"/>
        <dbReference type="ChEBI" id="CHEBI:60364"/>
        <dbReference type="ChEBI" id="CHEBI:60377"/>
        <dbReference type="ChEBI" id="CHEBI:85987"/>
        <dbReference type="EC" id="2.4.99.12"/>
    </reaction>
</comment>
<dbReference type="Gene3D" id="3.40.50.11720">
    <property type="entry name" value="3-Deoxy-D-manno-octulosonic-acid transferase, N-terminal domain"/>
    <property type="match status" value="1"/>
</dbReference>
<feature type="site" description="Transition state stabilizer" evidence="11">
    <location>
        <position position="129"/>
    </location>
</feature>
<keyword evidence="15" id="KW-1185">Reference proteome</keyword>
<accession>A0AB33Z230</accession>
<evidence type="ECO:0000256" key="6">
    <source>
        <dbReference type="ARBA" id="ARBA00022679"/>
    </source>
</evidence>
<evidence type="ECO:0000256" key="7">
    <source>
        <dbReference type="ARBA" id="ARBA00022968"/>
    </source>
</evidence>
<dbReference type="GO" id="GO:0009244">
    <property type="term" value="P:lipopolysaccharide core region biosynthetic process"/>
    <property type="evidence" value="ECO:0007669"/>
    <property type="project" value="UniProtKB-UniRule"/>
</dbReference>
<keyword evidence="6 12" id="KW-0808">Transferase</keyword>
<dbReference type="Pfam" id="PF04413">
    <property type="entry name" value="Glycos_transf_N"/>
    <property type="match status" value="1"/>
</dbReference>
<keyword evidence="7" id="KW-0735">Signal-anchor</keyword>
<sequence length="423" mass="47555">MRLAYSVLLYLLTPFFILRLLIRGRKAPAYLNRWAERFGWYKKGQPQGVIWFHTVSVGEAEAAFALIDKIAAAYPDKPILVTTTTPTGSARVKAFLGYRVHHVYLPYDLPDAMWRFYRCFKPAIAIILETEIWPNMLHQAQKNAVPSIIVNARLSEKSAKGYAKLGAFMVQTLANITHVCAQTEATLERFVDLGLNKNNISVPGNIKFDLEMSAHLFEEAEVIRRDWFQQRPSWIAASTHEGEDEIVLDAFSQIKKQLPNSLLVLVPRHPERFNTVAKLCEKRGYTVTRRSEQKSSPVKTDVFLLDTLGELKLYYATVDVAFIGGSFVPTGGHNMLEAAAHSVPVLFGPFVHNFTEISECLLKKGAAIQVMGADELALQVVDLLEHPEQRDQMGMKGLRFVEQNKGAVDKVAERIVSIVNASR</sequence>
<dbReference type="FunFam" id="3.40.50.2000:FF:000032">
    <property type="entry name" value="3-deoxy-D-manno-octulosonic acid transferase"/>
    <property type="match status" value="1"/>
</dbReference>
<evidence type="ECO:0000259" key="13">
    <source>
        <dbReference type="Pfam" id="PF04413"/>
    </source>
</evidence>
<proteinExistence type="inferred from homology"/>
<feature type="domain" description="3-deoxy-D-manno-octulosonic-acid transferase N-terminal" evidence="13">
    <location>
        <begin position="33"/>
        <end position="209"/>
    </location>
</feature>
<comment type="caution">
    <text evidence="14">The sequence shown here is derived from an EMBL/GenBank/DDBJ whole genome shotgun (WGS) entry which is preliminary data.</text>
</comment>
<evidence type="ECO:0000256" key="9">
    <source>
        <dbReference type="ARBA" id="ARBA00049183"/>
    </source>
</evidence>
<comment type="pathway">
    <text evidence="2 12">Bacterial outer membrane biogenesis; LPS core biosynthesis.</text>
</comment>
<feature type="active site" description="Proton acceptor" evidence="10">
    <location>
        <position position="59"/>
    </location>
</feature>
<evidence type="ECO:0000256" key="2">
    <source>
        <dbReference type="ARBA" id="ARBA00004713"/>
    </source>
</evidence>
<comment type="subcellular location">
    <subcellularLocation>
        <location evidence="1">Cell inner membrane</location>
        <topology evidence="1">Single-pass membrane protein</topology>
        <orientation evidence="1">Cytoplasmic side</orientation>
    </subcellularLocation>
    <subcellularLocation>
        <location evidence="12">Cell membrane</location>
    </subcellularLocation>
</comment>
<evidence type="ECO:0000256" key="12">
    <source>
        <dbReference type="RuleBase" id="RU365103"/>
    </source>
</evidence>
<dbReference type="InterPro" id="IPR007507">
    <property type="entry name" value="Glycos_transf_N"/>
</dbReference>
<gene>
    <name evidence="14" type="ORF">L196_06385</name>
</gene>
<dbReference type="NCBIfam" id="NF004388">
    <property type="entry name" value="PRK05749.1-4"/>
    <property type="match status" value="1"/>
</dbReference>
<keyword evidence="12" id="KW-0472">Membrane</keyword>